<dbReference type="EMBL" id="REGN01009060">
    <property type="protein sequence ID" value="RNA02067.1"/>
    <property type="molecule type" value="Genomic_DNA"/>
</dbReference>
<comment type="caution">
    <text evidence="1">The sequence shown here is derived from an EMBL/GenBank/DDBJ whole genome shotgun (WGS) entry which is preliminary data.</text>
</comment>
<dbReference type="Proteomes" id="UP000276133">
    <property type="component" value="Unassembled WGS sequence"/>
</dbReference>
<organism evidence="1 2">
    <name type="scientific">Brachionus plicatilis</name>
    <name type="common">Marine rotifer</name>
    <name type="synonym">Brachionus muelleri</name>
    <dbReference type="NCBI Taxonomy" id="10195"/>
    <lineage>
        <taxon>Eukaryota</taxon>
        <taxon>Metazoa</taxon>
        <taxon>Spiralia</taxon>
        <taxon>Gnathifera</taxon>
        <taxon>Rotifera</taxon>
        <taxon>Eurotatoria</taxon>
        <taxon>Monogononta</taxon>
        <taxon>Pseudotrocha</taxon>
        <taxon>Ploima</taxon>
        <taxon>Brachionidae</taxon>
        <taxon>Brachionus</taxon>
    </lineage>
</organism>
<evidence type="ECO:0000313" key="2">
    <source>
        <dbReference type="Proteomes" id="UP000276133"/>
    </source>
</evidence>
<dbReference type="AlphaFoldDB" id="A0A3M7PSD7"/>
<name>A0A3M7PSD7_BRAPC</name>
<reference evidence="1 2" key="1">
    <citation type="journal article" date="2018" name="Sci. Rep.">
        <title>Genomic signatures of local adaptation to the degree of environmental predictability in rotifers.</title>
        <authorList>
            <person name="Franch-Gras L."/>
            <person name="Hahn C."/>
            <person name="Garcia-Roger E.M."/>
            <person name="Carmona M.J."/>
            <person name="Serra M."/>
            <person name="Gomez A."/>
        </authorList>
    </citation>
    <scope>NUCLEOTIDE SEQUENCE [LARGE SCALE GENOMIC DNA]</scope>
    <source>
        <strain evidence="1">HYR1</strain>
    </source>
</reference>
<proteinExistence type="predicted"/>
<evidence type="ECO:0000313" key="1">
    <source>
        <dbReference type="EMBL" id="RNA02067.1"/>
    </source>
</evidence>
<protein>
    <submittedName>
        <fullName evidence="1">Uncharacterized protein</fullName>
    </submittedName>
</protein>
<accession>A0A3M7PSD7</accession>
<keyword evidence="2" id="KW-1185">Reference proteome</keyword>
<sequence>MGLKFSTSYAETVKLQEIFYEVLSLSLGQLPKLQAQGLTTLRDRRERGDSIQFFKLESCIKQLLQIGTFHGTPRFLMLKQYAQLNNCNLQLNLLKNK</sequence>
<gene>
    <name evidence="1" type="ORF">BpHYR1_030741</name>
</gene>